<dbReference type="PANTHER" id="PTHR48086">
    <property type="entry name" value="SODIUM/PROLINE SYMPORTER-RELATED"/>
    <property type="match status" value="1"/>
</dbReference>
<dbReference type="InterPro" id="IPR050277">
    <property type="entry name" value="Sodium:Solute_Symporter"/>
</dbReference>
<dbReference type="CDD" id="cd10322">
    <property type="entry name" value="SLC5sbd"/>
    <property type="match status" value="1"/>
</dbReference>
<dbReference type="GO" id="GO:0015293">
    <property type="term" value="F:symporter activity"/>
    <property type="evidence" value="ECO:0007669"/>
    <property type="project" value="UniProtKB-KW"/>
</dbReference>
<dbReference type="OrthoDB" id="9779at2157"/>
<dbReference type="AlphaFoldDB" id="A0B8N2"/>
<dbReference type="GeneID" id="4461946"/>
<evidence type="ECO:0000256" key="3">
    <source>
        <dbReference type="ARBA" id="ARBA00022448"/>
    </source>
</evidence>
<dbReference type="Pfam" id="PF00474">
    <property type="entry name" value="SSF"/>
    <property type="match status" value="1"/>
</dbReference>
<keyword evidence="3" id="KW-0813">Transport</keyword>
<keyword evidence="8" id="KW-0915">Sodium</keyword>
<evidence type="ECO:0000313" key="15">
    <source>
        <dbReference type="Proteomes" id="UP000000674"/>
    </source>
</evidence>
<feature type="transmembrane region" description="Helical" evidence="13">
    <location>
        <begin position="146"/>
        <end position="169"/>
    </location>
</feature>
<evidence type="ECO:0000256" key="11">
    <source>
        <dbReference type="ARBA" id="ARBA00023201"/>
    </source>
</evidence>
<dbReference type="EMBL" id="CP000477">
    <property type="protein sequence ID" value="ABK15056.1"/>
    <property type="molecule type" value="Genomic_DNA"/>
</dbReference>
<evidence type="ECO:0000256" key="2">
    <source>
        <dbReference type="ARBA" id="ARBA00006434"/>
    </source>
</evidence>
<feature type="transmembrane region" description="Helical" evidence="13">
    <location>
        <begin position="384"/>
        <end position="408"/>
    </location>
</feature>
<sequence length="473" mass="50433">MINQILLLVYVTVILLLSWRFRQGTFSGFALSDRNIATPAIIGIAYTAAYFSAASFLGGGGYGLTAGMPWVVFCAFFHVAFACLAWLMAGRIWAAAKEYDAKTVPQLLERRYGSPLGKVILAAIMLVLYTVYLVPIFKGCATLLQGLIGVTYVQGLIFTVIIVAIYYAIGGLPAIIWIGFLQGVLMLGGAVLLYSSMLSTSGALEIWSRIPAYATSMSGIDIPWQKTLGMAFSISLGLLALPDLLIMIFSARDRRVVRFAGIYGPVSIAVYSICIFSLGILAYGVLSGEQISSFIKNPDSLVPFLARTYLPPGFDALVLLAAISAAMSTISAIVLVTTTSLTSDILHYMRPGISDATVLRLTRLVGVVILATAAVSAIRVPSQIVPLVSISMGVIACCVFVPLVFGLYWRRGNSVGFVASLLASFISIVIWNFYGNALVHPVFVGLICGGAAYITGSLFTSGLGTPNPDTLKS</sequence>
<protein>
    <submittedName>
        <fullName evidence="14">Na+/solute symporter</fullName>
    </submittedName>
</protein>
<feature type="transmembrane region" description="Helical" evidence="13">
    <location>
        <begin position="36"/>
        <end position="58"/>
    </location>
</feature>
<keyword evidence="9" id="KW-0406">Ion transport</keyword>
<evidence type="ECO:0000256" key="9">
    <source>
        <dbReference type="ARBA" id="ARBA00023065"/>
    </source>
</evidence>
<evidence type="ECO:0000256" key="7">
    <source>
        <dbReference type="ARBA" id="ARBA00022989"/>
    </source>
</evidence>
<evidence type="ECO:0000256" key="4">
    <source>
        <dbReference type="ARBA" id="ARBA00022475"/>
    </source>
</evidence>
<dbReference type="PROSITE" id="PS50283">
    <property type="entry name" value="NA_SOLUT_SYMP_3"/>
    <property type="match status" value="1"/>
</dbReference>
<keyword evidence="15" id="KW-1185">Reference proteome</keyword>
<evidence type="ECO:0000256" key="13">
    <source>
        <dbReference type="SAM" id="Phobius"/>
    </source>
</evidence>
<feature type="transmembrane region" description="Helical" evidence="13">
    <location>
        <begin position="316"/>
        <end position="337"/>
    </location>
</feature>
<keyword evidence="6" id="KW-0769">Symport</keyword>
<dbReference type="KEGG" id="mtp:Mthe_1278"/>
<keyword evidence="5 13" id="KW-0812">Transmembrane</keyword>
<name>A0B8N2_METTP</name>
<evidence type="ECO:0000256" key="10">
    <source>
        <dbReference type="ARBA" id="ARBA00023136"/>
    </source>
</evidence>
<feature type="transmembrane region" description="Helical" evidence="13">
    <location>
        <begin position="116"/>
        <end position="134"/>
    </location>
</feature>
<dbReference type="GO" id="GO:0006814">
    <property type="term" value="P:sodium ion transport"/>
    <property type="evidence" value="ECO:0007669"/>
    <property type="project" value="UniProtKB-KW"/>
</dbReference>
<dbReference type="RefSeq" id="WP_011696448.1">
    <property type="nucleotide sequence ID" value="NC_008553.1"/>
</dbReference>
<evidence type="ECO:0000256" key="6">
    <source>
        <dbReference type="ARBA" id="ARBA00022847"/>
    </source>
</evidence>
<keyword evidence="11" id="KW-0739">Sodium transport</keyword>
<comment type="similarity">
    <text evidence="2 12">Belongs to the sodium:solute symporter (SSF) (TC 2.A.21) family.</text>
</comment>
<feature type="transmembrane region" description="Helical" evidence="13">
    <location>
        <begin position="262"/>
        <end position="286"/>
    </location>
</feature>
<organism evidence="14 15">
    <name type="scientific">Methanothrix thermoacetophila (strain DSM 6194 / JCM 14653 / NBRC 101360 / PT)</name>
    <name type="common">Methanosaeta thermophila</name>
    <dbReference type="NCBI Taxonomy" id="349307"/>
    <lineage>
        <taxon>Archaea</taxon>
        <taxon>Methanobacteriati</taxon>
        <taxon>Methanobacteriota</taxon>
        <taxon>Stenosarchaea group</taxon>
        <taxon>Methanomicrobia</taxon>
        <taxon>Methanotrichales</taxon>
        <taxon>Methanotrichaceae</taxon>
        <taxon>Methanothrix</taxon>
    </lineage>
</organism>
<evidence type="ECO:0000256" key="1">
    <source>
        <dbReference type="ARBA" id="ARBA00004651"/>
    </source>
</evidence>
<dbReference type="HOGENOM" id="CLU_018808_15_1_2"/>
<feature type="transmembrane region" description="Helical" evidence="13">
    <location>
        <begin position="415"/>
        <end position="434"/>
    </location>
</feature>
<keyword evidence="7 13" id="KW-1133">Transmembrane helix</keyword>
<reference evidence="14 15" key="1">
    <citation type="submission" date="2006-10" db="EMBL/GenBank/DDBJ databases">
        <title>Complete sequence of Methanosaeta thermophila PT.</title>
        <authorList>
            <consortium name="US DOE Joint Genome Institute"/>
            <person name="Copeland A."/>
            <person name="Lucas S."/>
            <person name="Lapidus A."/>
            <person name="Barry K."/>
            <person name="Detter J.C."/>
            <person name="Glavina del Rio T."/>
            <person name="Hammon N."/>
            <person name="Israni S."/>
            <person name="Pitluck S."/>
            <person name="Chain P."/>
            <person name="Malfatti S."/>
            <person name="Shin M."/>
            <person name="Vergez L."/>
            <person name="Schmutz J."/>
            <person name="Larimer F."/>
            <person name="Land M."/>
            <person name="Hauser L."/>
            <person name="Kyrpides N."/>
            <person name="Kim E."/>
            <person name="Smith K.S."/>
            <person name="Ingram-Smith C."/>
            <person name="Richardson P."/>
        </authorList>
    </citation>
    <scope>NUCLEOTIDE SEQUENCE [LARGE SCALE GENOMIC DNA]</scope>
    <source>
        <strain evidence="15">DSM 6194 / JCM 14653 / NBRC 101360 / PT</strain>
    </source>
</reference>
<comment type="subcellular location">
    <subcellularLocation>
        <location evidence="1">Cell membrane</location>
        <topology evidence="1">Multi-pass membrane protein</topology>
    </subcellularLocation>
</comment>
<feature type="transmembrane region" description="Helical" evidence="13">
    <location>
        <begin position="440"/>
        <end position="463"/>
    </location>
</feature>
<dbReference type="InterPro" id="IPR038377">
    <property type="entry name" value="Na/Glc_symporter_sf"/>
</dbReference>
<evidence type="ECO:0000256" key="5">
    <source>
        <dbReference type="ARBA" id="ARBA00022692"/>
    </source>
</evidence>
<gene>
    <name evidence="14" type="ordered locus">Mthe_1278</name>
</gene>
<accession>A0B8N2</accession>
<dbReference type="Gene3D" id="1.20.1730.10">
    <property type="entry name" value="Sodium/glucose cotransporter"/>
    <property type="match status" value="1"/>
</dbReference>
<keyword evidence="4" id="KW-1003">Cell membrane</keyword>
<keyword evidence="10 13" id="KW-0472">Membrane</keyword>
<feature type="transmembrane region" description="Helical" evidence="13">
    <location>
        <begin position="358"/>
        <end position="378"/>
    </location>
</feature>
<evidence type="ECO:0000313" key="14">
    <source>
        <dbReference type="EMBL" id="ABK15056.1"/>
    </source>
</evidence>
<feature type="transmembrane region" description="Helical" evidence="13">
    <location>
        <begin position="230"/>
        <end position="250"/>
    </location>
</feature>
<proteinExistence type="inferred from homology"/>
<dbReference type="STRING" id="349307.Mthe_1278"/>
<dbReference type="Proteomes" id="UP000000674">
    <property type="component" value="Chromosome"/>
</dbReference>
<feature type="transmembrane region" description="Helical" evidence="13">
    <location>
        <begin position="175"/>
        <end position="194"/>
    </location>
</feature>
<evidence type="ECO:0000256" key="8">
    <source>
        <dbReference type="ARBA" id="ARBA00023053"/>
    </source>
</evidence>
<evidence type="ECO:0000256" key="12">
    <source>
        <dbReference type="RuleBase" id="RU362091"/>
    </source>
</evidence>
<dbReference type="GO" id="GO:0005886">
    <property type="term" value="C:plasma membrane"/>
    <property type="evidence" value="ECO:0007669"/>
    <property type="project" value="UniProtKB-SubCell"/>
</dbReference>
<dbReference type="InterPro" id="IPR001734">
    <property type="entry name" value="Na/solute_symporter"/>
</dbReference>
<feature type="transmembrane region" description="Helical" evidence="13">
    <location>
        <begin position="70"/>
        <end position="96"/>
    </location>
</feature>
<dbReference type="PANTHER" id="PTHR48086:SF3">
    <property type="entry name" value="SODIUM_PROLINE SYMPORTER"/>
    <property type="match status" value="1"/>
</dbReference>